<reference evidence="1 2" key="1">
    <citation type="journal article" date="2009" name="Int. J. Syst. Evol. Microbiol.">
        <title>Paenibacillus contaminans sp. nov., isolated from a contaminated laboratory plate.</title>
        <authorList>
            <person name="Chou J.H."/>
            <person name="Lee J.H."/>
            <person name="Lin M.C."/>
            <person name="Chang P.S."/>
            <person name="Arun A.B."/>
            <person name="Young C.C."/>
            <person name="Chen W.M."/>
        </authorList>
    </citation>
    <scope>NUCLEOTIDE SEQUENCE [LARGE SCALE GENOMIC DNA]</scope>
    <source>
        <strain evidence="1 2">CKOBP-6</strain>
    </source>
</reference>
<name>A0A329MCZ0_9BACL</name>
<dbReference type="SUPFAM" id="SSF55874">
    <property type="entry name" value="ATPase domain of HSP90 chaperone/DNA topoisomerase II/histidine kinase"/>
    <property type="match status" value="1"/>
</dbReference>
<dbReference type="Pfam" id="PF13589">
    <property type="entry name" value="HATPase_c_3"/>
    <property type="match status" value="1"/>
</dbReference>
<dbReference type="Gene3D" id="3.30.565.10">
    <property type="entry name" value="Histidine kinase-like ATPase, C-terminal domain"/>
    <property type="match status" value="1"/>
</dbReference>
<sequence length="491" mass="55785">MNIVVTQPSATPVIQALRSLGYNAGTAIADLVDNSIDAKATKITLEFKCLGNDGTIIIVDNGSGMNEDMLQIAMNIGSKDPRANRQPRELGRFGMGLKTASFSLGKRLSVLTKHKGVYAQRCWDLDHVSQCNEWQLFTEIPDEVRELMIEIEGESGTVICIDKLDRFMGAGTANTIHESSFFTKVRRIHNHLEFVFHSIIEFGKVQINLNGNVLDPWDPFMIKHPSTLEGETQVLNINGNRIKVKYYVLPHASFLNEQEYKRAGGHRGWRDHQGFYIYRENRLLHYGDWLGMFQKDTSSQLARIRIDLPNTADDDWQVDIKKSAVIPPDNAKTRLESISKFVRKISRDIFYFRTQGSHSNQTFKGSLNTWELSGSDEGQQFILNRNHPVLSEIQKRIDDETSKLLNIYLKFVQLGSPSNIIDSPKVVEEVIQMVTDTMRELVIQFSSTLTKLHVVQNQQQLLDALITQPAFDGLNRITLKSILEEANISYE</sequence>
<keyword evidence="1" id="KW-0547">Nucleotide-binding</keyword>
<dbReference type="EMBL" id="QMFB01000017">
    <property type="protein sequence ID" value="RAV17814.1"/>
    <property type="molecule type" value="Genomic_DNA"/>
</dbReference>
<organism evidence="1 2">
    <name type="scientific">Paenibacillus contaminans</name>
    <dbReference type="NCBI Taxonomy" id="450362"/>
    <lineage>
        <taxon>Bacteria</taxon>
        <taxon>Bacillati</taxon>
        <taxon>Bacillota</taxon>
        <taxon>Bacilli</taxon>
        <taxon>Bacillales</taxon>
        <taxon>Paenibacillaceae</taxon>
        <taxon>Paenibacillus</taxon>
    </lineage>
</organism>
<keyword evidence="2" id="KW-1185">Reference proteome</keyword>
<keyword evidence="1" id="KW-0067">ATP-binding</keyword>
<dbReference type="AlphaFoldDB" id="A0A329MCZ0"/>
<protein>
    <submittedName>
        <fullName evidence="1">ATP-binding protein</fullName>
    </submittedName>
</protein>
<comment type="caution">
    <text evidence="1">The sequence shown here is derived from an EMBL/GenBank/DDBJ whole genome shotgun (WGS) entry which is preliminary data.</text>
</comment>
<gene>
    <name evidence="1" type="ORF">DQG23_25720</name>
</gene>
<evidence type="ECO:0000313" key="1">
    <source>
        <dbReference type="EMBL" id="RAV17814.1"/>
    </source>
</evidence>
<dbReference type="Proteomes" id="UP000250369">
    <property type="component" value="Unassembled WGS sequence"/>
</dbReference>
<dbReference type="OrthoDB" id="9813438at2"/>
<dbReference type="InterPro" id="IPR036890">
    <property type="entry name" value="HATPase_C_sf"/>
</dbReference>
<dbReference type="GO" id="GO:0005524">
    <property type="term" value="F:ATP binding"/>
    <property type="evidence" value="ECO:0007669"/>
    <property type="project" value="UniProtKB-KW"/>
</dbReference>
<evidence type="ECO:0000313" key="2">
    <source>
        <dbReference type="Proteomes" id="UP000250369"/>
    </source>
</evidence>
<proteinExistence type="predicted"/>
<accession>A0A329MCZ0</accession>
<dbReference type="RefSeq" id="WP_113033900.1">
    <property type="nucleotide sequence ID" value="NZ_QMFB01000017.1"/>
</dbReference>